<dbReference type="InterPro" id="IPR047216">
    <property type="entry name" value="Endonuclease_DUF559_bact"/>
</dbReference>
<evidence type="ECO:0000313" key="2">
    <source>
        <dbReference type="EMBL" id="OAN53802.1"/>
    </source>
</evidence>
<dbReference type="SUPFAM" id="SSF52980">
    <property type="entry name" value="Restriction endonuclease-like"/>
    <property type="match status" value="1"/>
</dbReference>
<dbReference type="PANTHER" id="PTHR38590:SF1">
    <property type="entry name" value="BLL0828 PROTEIN"/>
    <property type="match status" value="1"/>
</dbReference>
<dbReference type="Proteomes" id="UP000078543">
    <property type="component" value="Unassembled WGS sequence"/>
</dbReference>
<dbReference type="CDD" id="cd01038">
    <property type="entry name" value="Endonuclease_DUF559"/>
    <property type="match status" value="1"/>
</dbReference>
<dbReference type="Gene3D" id="3.40.960.10">
    <property type="entry name" value="VSR Endonuclease"/>
    <property type="match status" value="1"/>
</dbReference>
<dbReference type="STRING" id="1437059.A6A05_09650"/>
<name>A0A178MWV4_9PROT</name>
<protein>
    <submittedName>
        <fullName evidence="2">ATP-dependent helicase HrpA</fullName>
    </submittedName>
</protein>
<dbReference type="InterPro" id="IPR011335">
    <property type="entry name" value="Restrct_endonuc-II-like"/>
</dbReference>
<dbReference type="AlphaFoldDB" id="A0A178MWV4"/>
<keyword evidence="2" id="KW-0378">Hydrolase</keyword>
<dbReference type="InterPro" id="IPR007569">
    <property type="entry name" value="DUF559"/>
</dbReference>
<organism evidence="2 3">
    <name type="scientific">Magnetospirillum moscoviense</name>
    <dbReference type="NCBI Taxonomy" id="1437059"/>
    <lineage>
        <taxon>Bacteria</taxon>
        <taxon>Pseudomonadati</taxon>
        <taxon>Pseudomonadota</taxon>
        <taxon>Alphaproteobacteria</taxon>
        <taxon>Rhodospirillales</taxon>
        <taxon>Rhodospirillaceae</taxon>
        <taxon>Magnetospirillum</taxon>
    </lineage>
</organism>
<dbReference type="RefSeq" id="WP_068498814.1">
    <property type="nucleotide sequence ID" value="NZ_LWQU01000124.1"/>
</dbReference>
<keyword evidence="2" id="KW-0547">Nucleotide-binding</keyword>
<keyword evidence="2" id="KW-0067">ATP-binding</keyword>
<gene>
    <name evidence="2" type="ORF">A6A05_09650</name>
</gene>
<feature type="domain" description="DUF559" evidence="1">
    <location>
        <begin position="9"/>
        <end position="113"/>
    </location>
</feature>
<keyword evidence="3" id="KW-1185">Reference proteome</keyword>
<evidence type="ECO:0000313" key="3">
    <source>
        <dbReference type="Proteomes" id="UP000078543"/>
    </source>
</evidence>
<comment type="caution">
    <text evidence="2">The sequence shown here is derived from an EMBL/GenBank/DDBJ whole genome shotgun (WGS) entry which is preliminary data.</text>
</comment>
<reference evidence="2 3" key="1">
    <citation type="submission" date="2016-04" db="EMBL/GenBank/DDBJ databases">
        <title>Draft genome sequence of freshwater magnetotactic bacteria Magnetospirillum marisnigri SP-1 and Magnetospirillum moscoviense BB-1.</title>
        <authorList>
            <person name="Koziaeva V."/>
            <person name="Dziuba M.V."/>
            <person name="Ivanov T.M."/>
            <person name="Kuznetsov B."/>
            <person name="Grouzdev D.S."/>
        </authorList>
    </citation>
    <scope>NUCLEOTIDE SEQUENCE [LARGE SCALE GENOMIC DNA]</scope>
    <source>
        <strain evidence="2 3">BB-1</strain>
    </source>
</reference>
<evidence type="ECO:0000259" key="1">
    <source>
        <dbReference type="Pfam" id="PF04480"/>
    </source>
</evidence>
<dbReference type="Pfam" id="PF04480">
    <property type="entry name" value="DUF559"/>
    <property type="match status" value="1"/>
</dbReference>
<accession>A0A178MWV4</accession>
<dbReference type="GO" id="GO:0004386">
    <property type="term" value="F:helicase activity"/>
    <property type="evidence" value="ECO:0007669"/>
    <property type="project" value="UniProtKB-KW"/>
</dbReference>
<sequence length="130" mass="14762">MKPRGNILLARRLRTDGTDVERLMWRHLRAKRFEGRKWRRQHPIGPYVVDFVCLQAALVVELDGGQHGFEAQAAADAERTVFLEGLGYQVLRFWNNDVNDNIEGVLLTIAEAIRQRPSPPAPLPHAGEGR</sequence>
<dbReference type="PANTHER" id="PTHR38590">
    <property type="entry name" value="BLL0828 PROTEIN"/>
    <property type="match status" value="1"/>
</dbReference>
<dbReference type="EMBL" id="LWQU01000124">
    <property type="protein sequence ID" value="OAN53802.1"/>
    <property type="molecule type" value="Genomic_DNA"/>
</dbReference>
<keyword evidence="2" id="KW-0347">Helicase</keyword>
<proteinExistence type="predicted"/>